<dbReference type="PANTHER" id="PTHR47396">
    <property type="entry name" value="TYPE I RESTRICTION ENZYME ECOKI R PROTEIN"/>
    <property type="match status" value="1"/>
</dbReference>
<dbReference type="CDD" id="cd18799">
    <property type="entry name" value="SF2_C_EcoAI-like"/>
    <property type="match status" value="1"/>
</dbReference>
<dbReference type="InterPro" id="IPR027417">
    <property type="entry name" value="P-loop_NTPase"/>
</dbReference>
<dbReference type="EMBL" id="CP126969">
    <property type="protein sequence ID" value="WIM68593.1"/>
    <property type="molecule type" value="Genomic_DNA"/>
</dbReference>
<dbReference type="GO" id="GO:0004386">
    <property type="term" value="F:helicase activity"/>
    <property type="evidence" value="ECO:0007669"/>
    <property type="project" value="UniProtKB-KW"/>
</dbReference>
<evidence type="ECO:0000313" key="4">
    <source>
        <dbReference type="Proteomes" id="UP001225598"/>
    </source>
</evidence>
<name>A0ABY8VGG2_9CORY</name>
<dbReference type="GO" id="GO:0004630">
    <property type="term" value="F:phospholipase D activity"/>
    <property type="evidence" value="ECO:0007669"/>
    <property type="project" value="UniProtKB-EC"/>
</dbReference>
<dbReference type="Pfam" id="PF00271">
    <property type="entry name" value="Helicase_C"/>
    <property type="match status" value="1"/>
</dbReference>
<dbReference type="InterPro" id="IPR021835">
    <property type="entry name" value="DUF3427"/>
</dbReference>
<organism evidence="3 4">
    <name type="scientific">Corynebacterium breve</name>
    <dbReference type="NCBI Taxonomy" id="3049799"/>
    <lineage>
        <taxon>Bacteria</taxon>
        <taxon>Bacillati</taxon>
        <taxon>Actinomycetota</taxon>
        <taxon>Actinomycetes</taxon>
        <taxon>Mycobacteriales</taxon>
        <taxon>Corynebacteriaceae</taxon>
        <taxon>Corynebacterium</taxon>
    </lineage>
</organism>
<keyword evidence="3" id="KW-0067">ATP-binding</keyword>
<dbReference type="Gene3D" id="3.40.50.300">
    <property type="entry name" value="P-loop containing nucleotide triphosphate hydrolases"/>
    <property type="match status" value="2"/>
</dbReference>
<dbReference type="Proteomes" id="UP001225598">
    <property type="component" value="Chromosome"/>
</dbReference>
<dbReference type="SUPFAM" id="SSF52540">
    <property type="entry name" value="P-loop containing nucleoside triphosphate hydrolases"/>
    <property type="match status" value="1"/>
</dbReference>
<dbReference type="PROSITE" id="PS51192">
    <property type="entry name" value="HELICASE_ATP_BIND_1"/>
    <property type="match status" value="1"/>
</dbReference>
<dbReference type="RefSeq" id="WP_284826226.1">
    <property type="nucleotide sequence ID" value="NZ_CP126969.1"/>
</dbReference>
<keyword evidence="3" id="KW-0347">Helicase</keyword>
<dbReference type="SMART" id="SM00490">
    <property type="entry name" value="HELICc"/>
    <property type="match status" value="1"/>
</dbReference>
<dbReference type="PANTHER" id="PTHR47396:SF1">
    <property type="entry name" value="ATP-DEPENDENT HELICASE IRC3-RELATED"/>
    <property type="match status" value="1"/>
</dbReference>
<evidence type="ECO:0000259" key="2">
    <source>
        <dbReference type="PROSITE" id="PS51194"/>
    </source>
</evidence>
<dbReference type="Pfam" id="PF13091">
    <property type="entry name" value="PLDc_2"/>
    <property type="match status" value="1"/>
</dbReference>
<dbReference type="Gene3D" id="3.30.870.10">
    <property type="entry name" value="Endonuclease Chain A"/>
    <property type="match status" value="1"/>
</dbReference>
<dbReference type="EC" id="3.6.4.-" evidence="3"/>
<protein>
    <submittedName>
        <fullName evidence="3">DEAD/DEAH box helicase</fullName>
        <ecNumber evidence="3">3.1.4.4</ecNumber>
        <ecNumber evidence="3">3.6.4.-</ecNumber>
    </submittedName>
</protein>
<evidence type="ECO:0000313" key="3">
    <source>
        <dbReference type="EMBL" id="WIM68593.1"/>
    </source>
</evidence>
<dbReference type="EC" id="3.1.4.4" evidence="3"/>
<dbReference type="SUPFAM" id="SSF56024">
    <property type="entry name" value="Phospholipase D/nuclease"/>
    <property type="match status" value="1"/>
</dbReference>
<keyword evidence="3" id="KW-0378">Hydrolase</keyword>
<dbReference type="InterPro" id="IPR014001">
    <property type="entry name" value="Helicase_ATP-bd"/>
</dbReference>
<accession>A0ABY8VGG2</accession>
<dbReference type="Pfam" id="PF26350">
    <property type="entry name" value="DUF8090"/>
    <property type="match status" value="1"/>
</dbReference>
<dbReference type="InterPro" id="IPR025202">
    <property type="entry name" value="PLD-like_dom"/>
</dbReference>
<dbReference type="InterPro" id="IPR050742">
    <property type="entry name" value="Helicase_Restrict-Modif_Enz"/>
</dbReference>
<dbReference type="CDD" id="cd18032">
    <property type="entry name" value="DEXHc_RE_I_III_res"/>
    <property type="match status" value="1"/>
</dbReference>
<proteinExistence type="predicted"/>
<evidence type="ECO:0000259" key="1">
    <source>
        <dbReference type="PROSITE" id="PS51192"/>
    </source>
</evidence>
<dbReference type="InterPro" id="IPR058403">
    <property type="entry name" value="DUF8090"/>
</dbReference>
<dbReference type="PROSITE" id="PS51194">
    <property type="entry name" value="HELICASE_CTER"/>
    <property type="match status" value="1"/>
</dbReference>
<dbReference type="CDD" id="cd09204">
    <property type="entry name" value="PLDc_N_DEXD_b2"/>
    <property type="match status" value="1"/>
</dbReference>
<dbReference type="Pfam" id="PF04851">
    <property type="entry name" value="ResIII"/>
    <property type="match status" value="1"/>
</dbReference>
<dbReference type="InterPro" id="IPR006935">
    <property type="entry name" value="Helicase/UvrB_N"/>
</dbReference>
<keyword evidence="3" id="KW-0547">Nucleotide-binding</keyword>
<keyword evidence="4" id="KW-1185">Reference proteome</keyword>
<reference evidence="3 4" key="1">
    <citation type="submission" date="2023-05" db="EMBL/GenBank/DDBJ databases">
        <title>Corynebacterium suedekumii sp. nov. and Corynebacterium breve sp. nov. isolated from raw cow's milk.</title>
        <authorList>
            <person name="Baer M.K."/>
            <person name="Mehl L."/>
            <person name="Hellmuth R."/>
            <person name="Marke G."/>
            <person name="Lipski A."/>
        </authorList>
    </citation>
    <scope>NUCLEOTIDE SEQUENCE [LARGE SCALE GENOMIC DNA]</scope>
    <source>
        <strain evidence="3 4">R4</strain>
    </source>
</reference>
<feature type="domain" description="Helicase C-terminal" evidence="2">
    <location>
        <begin position="380"/>
        <end position="540"/>
    </location>
</feature>
<dbReference type="Pfam" id="PF11907">
    <property type="entry name" value="DUF3427"/>
    <property type="match status" value="1"/>
</dbReference>
<dbReference type="SMART" id="SM00487">
    <property type="entry name" value="DEXDc"/>
    <property type="match status" value="1"/>
</dbReference>
<sequence length="925" mass="104967">MLAALRSELSSAESFVFSVAFVTNGGIGALKQQLVEFPGHGVIITSDYQDFNDPNALRELLNLRNIDVRVMTKYPHHAKGYIFRRHDHVTALVGSSNLTRDALMTNREWNLRFSTHSDGDIADQLNHAVERHINDSELLTNEWIDEYEQRRRRVPISIDPIRSADHIQPNAMQVEALDRLQEVINAGESKALIISATGTGKTILSALAVRQSKPRTVLFVAHREQILRKAAEEFQRVLECDSTDIGFYIGHQRDLNCRFVFATVQTISQMKNLSEISPVHFDYIVIDEVHRSGADSYRRLLSYFRPQFLLGLTATPERTDQFNVFELFDYNVPYEIRLGRALEAHMLVPFDYYGISDYESAQGRIISDVSSVSDLIADERVDHIAQTLEDFEFPRGTKGLVFCSSNDEARLISDRLNKRTVNGRLLRTEAISGATPIAERENVVDKLLQGRIDYILTVDIFNEGIDIPPVNVVVMLRGTQSSIIFTQQLGRGLRKSPNKESLRVIDFIGNYANNYLIPIALTGDRSSNKDTIKARIRQSRSNPVAGQSTISFDEVSTARILESLHKASLLDKRKCKEAIIALRQRIGRIPRLMDFETHESVNPFLLATKDQSYWALLHSLKLVEHAPHQSEQAFLSFISNELLNGKRPHELLLLREVLLNEKVAVESYVQILKSHGLDHSSQVLSTVAAIFDLTWFATTTRKKYGDTPAIVFDGASFELSDTFRSFYTSYAESHTFSPISFKDHVDDVIETGLLLNRKYYGGGAALVRGQRYSRKDVCRLLNWPKNLDSTMMGYRYESETNTCPIFVTYHKDADVSASQRYEDQLIDSSTMLWYTRHGRTLKSAELQPILFGDAELHLFVKREDADGKDFFYLGQAKATEPKQESMQDDHGKELDVVTTQLKMQIPIPSELFHTITARKNVAAAE</sequence>
<gene>
    <name evidence="3" type="ORF">QP027_04155</name>
</gene>
<dbReference type="InterPro" id="IPR001650">
    <property type="entry name" value="Helicase_C-like"/>
</dbReference>
<feature type="domain" description="Helicase ATP-binding" evidence="1">
    <location>
        <begin position="182"/>
        <end position="334"/>
    </location>
</feature>